<evidence type="ECO:0000256" key="6">
    <source>
        <dbReference type="ARBA" id="ARBA00023136"/>
    </source>
</evidence>
<dbReference type="AlphaFoldDB" id="A0A1P8KAY2"/>
<proteinExistence type="inferred from homology"/>
<keyword evidence="4 9" id="KW-0812">Transmembrane</keyword>
<dbReference type="GO" id="GO:0004888">
    <property type="term" value="F:transmembrane signaling receptor activity"/>
    <property type="evidence" value="ECO:0007669"/>
    <property type="project" value="InterPro"/>
</dbReference>
<evidence type="ECO:0000256" key="9">
    <source>
        <dbReference type="SAM" id="Phobius"/>
    </source>
</evidence>
<name>A0A1P8KAY2_9BURK</name>
<keyword evidence="8" id="KW-0807">Transducer</keyword>
<dbReference type="InterPro" id="IPR004089">
    <property type="entry name" value="MCPsignal_dom"/>
</dbReference>
<evidence type="ECO:0000256" key="8">
    <source>
        <dbReference type="PROSITE-ProRule" id="PRU00284"/>
    </source>
</evidence>
<dbReference type="InterPro" id="IPR003660">
    <property type="entry name" value="HAMP_dom"/>
</dbReference>
<dbReference type="InterPro" id="IPR051310">
    <property type="entry name" value="MCP_chemotaxis"/>
</dbReference>
<evidence type="ECO:0000256" key="1">
    <source>
        <dbReference type="ARBA" id="ARBA00004651"/>
    </source>
</evidence>
<dbReference type="InterPro" id="IPR004090">
    <property type="entry name" value="Chemotax_Me-accpt_rcpt"/>
</dbReference>
<evidence type="ECO:0000256" key="3">
    <source>
        <dbReference type="ARBA" id="ARBA00022500"/>
    </source>
</evidence>
<comment type="subcellular location">
    <subcellularLocation>
        <location evidence="1">Cell membrane</location>
        <topology evidence="1">Multi-pass membrane protein</topology>
    </subcellularLocation>
</comment>
<feature type="transmembrane region" description="Helical" evidence="9">
    <location>
        <begin position="303"/>
        <end position="325"/>
    </location>
</feature>
<dbReference type="EMBL" id="CP019239">
    <property type="protein sequence ID" value="APW43159.1"/>
    <property type="molecule type" value="Genomic_DNA"/>
</dbReference>
<dbReference type="Pfam" id="PF00015">
    <property type="entry name" value="MCPsignal"/>
    <property type="match status" value="1"/>
</dbReference>
<evidence type="ECO:0000259" key="11">
    <source>
        <dbReference type="PROSITE" id="PS50885"/>
    </source>
</evidence>
<dbReference type="InterPro" id="IPR033480">
    <property type="entry name" value="sCache_2"/>
</dbReference>
<evidence type="ECO:0000256" key="4">
    <source>
        <dbReference type="ARBA" id="ARBA00022692"/>
    </source>
</evidence>
<dbReference type="PANTHER" id="PTHR43531">
    <property type="entry name" value="PROTEIN ICFG"/>
    <property type="match status" value="1"/>
</dbReference>
<organism evidence="12 13">
    <name type="scientific">Rhodoferax saidenbachensis</name>
    <dbReference type="NCBI Taxonomy" id="1484693"/>
    <lineage>
        <taxon>Bacteria</taxon>
        <taxon>Pseudomonadati</taxon>
        <taxon>Pseudomonadota</taxon>
        <taxon>Betaproteobacteria</taxon>
        <taxon>Burkholderiales</taxon>
        <taxon>Comamonadaceae</taxon>
        <taxon>Rhodoferax</taxon>
    </lineage>
</organism>
<dbReference type="PROSITE" id="PS50885">
    <property type="entry name" value="HAMP"/>
    <property type="match status" value="1"/>
</dbReference>
<keyword evidence="13" id="KW-1185">Reference proteome</keyword>
<dbReference type="GO" id="GO:0005886">
    <property type="term" value="C:plasma membrane"/>
    <property type="evidence" value="ECO:0007669"/>
    <property type="project" value="UniProtKB-SubCell"/>
</dbReference>
<dbReference type="CDD" id="cd11386">
    <property type="entry name" value="MCP_signal"/>
    <property type="match status" value="1"/>
</dbReference>
<comment type="similarity">
    <text evidence="7">Belongs to the methyl-accepting chemotaxis (MCP) protein family.</text>
</comment>
<keyword evidence="2" id="KW-1003">Cell membrane</keyword>
<dbReference type="PROSITE" id="PS50111">
    <property type="entry name" value="CHEMOTAXIS_TRANSDUC_2"/>
    <property type="match status" value="1"/>
</dbReference>
<evidence type="ECO:0000256" key="7">
    <source>
        <dbReference type="ARBA" id="ARBA00029447"/>
    </source>
</evidence>
<dbReference type="GO" id="GO:0006935">
    <property type="term" value="P:chemotaxis"/>
    <property type="evidence" value="ECO:0007669"/>
    <property type="project" value="UniProtKB-KW"/>
</dbReference>
<evidence type="ECO:0000256" key="2">
    <source>
        <dbReference type="ARBA" id="ARBA00022475"/>
    </source>
</evidence>
<gene>
    <name evidence="12" type="ORF">RS694_11890</name>
</gene>
<evidence type="ECO:0000259" key="10">
    <source>
        <dbReference type="PROSITE" id="PS50111"/>
    </source>
</evidence>
<dbReference type="SUPFAM" id="SSF58104">
    <property type="entry name" value="Methyl-accepting chemotaxis protein (MCP) signaling domain"/>
    <property type="match status" value="1"/>
</dbReference>
<dbReference type="eggNOG" id="COG0840">
    <property type="taxonomic scope" value="Bacteria"/>
</dbReference>
<dbReference type="STRING" id="1484693.RS694_11890"/>
<keyword evidence="3" id="KW-0145">Chemotaxis</keyword>
<accession>A0A1P8KAY2</accession>
<evidence type="ECO:0008006" key="14">
    <source>
        <dbReference type="Google" id="ProtNLM"/>
    </source>
</evidence>
<dbReference type="Proteomes" id="UP000186110">
    <property type="component" value="Chromosome"/>
</dbReference>
<dbReference type="FunFam" id="1.10.287.950:FF:000001">
    <property type="entry name" value="Methyl-accepting chemotaxis sensory transducer"/>
    <property type="match status" value="1"/>
</dbReference>
<evidence type="ECO:0000313" key="13">
    <source>
        <dbReference type="Proteomes" id="UP000186110"/>
    </source>
</evidence>
<dbReference type="Gene3D" id="1.10.287.950">
    <property type="entry name" value="Methyl-accepting chemotaxis protein"/>
    <property type="match status" value="1"/>
</dbReference>
<reference evidence="12 13" key="1">
    <citation type="submission" date="2017-01" db="EMBL/GenBank/DDBJ databases">
        <authorList>
            <person name="Mah S.A."/>
            <person name="Swanson W.J."/>
            <person name="Moy G.W."/>
            <person name="Vacquier V.D."/>
        </authorList>
    </citation>
    <scope>NUCLEOTIDE SEQUENCE [LARGE SCALE GENOMIC DNA]</scope>
    <source>
        <strain evidence="12 13">DSM 22694</strain>
    </source>
</reference>
<dbReference type="PRINTS" id="PR00260">
    <property type="entry name" value="CHEMTRNSDUCR"/>
</dbReference>
<evidence type="ECO:0000256" key="5">
    <source>
        <dbReference type="ARBA" id="ARBA00022989"/>
    </source>
</evidence>
<dbReference type="SMART" id="SM00283">
    <property type="entry name" value="MA"/>
    <property type="match status" value="1"/>
</dbReference>
<sequence length="761" mass="81886">MRKMRFGTKLGVLSAVLLLPMLAIVWQLIMREVNDIEIARAELEGIALVDDTSELIRQIQTHRGQSNMVLSGNTSAQAGRDKTREALRAARDSLDKKLSAITTFAVPAAWPELRTRIDALVPSLEGKPAPESFARHTALVEDLGRFVYGLADSSSLLYDPDPLTYLLMDTVVSRVIPWTEQVGKLRGLGAGLLSQPTLDEAGAVRVRLQLDALDAWVRDAQYSQSLMVKLGSKDPAATLAQTATTEFTRMARERFAPGAAISDSQTYFAAGTQTIGEVTKFQRSSIAGVQEQLQSRLADGIRLLWMTVVGSGVAMLLVVYFMLAFNLSFMADLREVLEFMKQTASGNLRHKTNVLGKDELSDMVIAMQAMVTNVSIMVASVRSNAALVAHAGESLVRGNEALSSRTEQQAANLEQTAASVEELSSTVEGNAQVAQQSDTTTQRVRETAEDGARGMVQAIASVEAIEASTKRMDEIVGVIDGLAFQTNILALNAAVEAARAGESGRGFAVVASEVRSLAGRSAESAKEIRKLITSSSAQVATGVAQIRAAGENINRIVEGVRGVAVNMSQISSSSAEQSSSLSEITSAVRQLDEITQQNAAMVERAVSQSTDLQDRASTLSKAVEVFKLQQGTTDEARALVERAMALRQRSGSRDTFLREVTLKETSLFDRDMYVFVLDGKGTYLAFGGNAAKVNTRVQDVAGIDGDALIASIIQQASQGPGWVEYEITNPATGKVQTKLSYVQQVDDVYVGCGVYKNLVAN</sequence>
<evidence type="ECO:0000313" key="12">
    <source>
        <dbReference type="EMBL" id="APW43159.1"/>
    </source>
</evidence>
<dbReference type="PANTHER" id="PTHR43531:SF11">
    <property type="entry name" value="METHYL-ACCEPTING CHEMOTAXIS PROTEIN 3"/>
    <property type="match status" value="1"/>
</dbReference>
<keyword evidence="6 9" id="KW-0472">Membrane</keyword>
<dbReference type="KEGG" id="rsb:RS694_11890"/>
<feature type="domain" description="Methyl-accepting transducer" evidence="10">
    <location>
        <begin position="384"/>
        <end position="613"/>
    </location>
</feature>
<keyword evidence="5 9" id="KW-1133">Transmembrane helix</keyword>
<feature type="domain" description="HAMP" evidence="11">
    <location>
        <begin position="327"/>
        <end position="379"/>
    </location>
</feature>
<dbReference type="GO" id="GO:0007165">
    <property type="term" value="P:signal transduction"/>
    <property type="evidence" value="ECO:0007669"/>
    <property type="project" value="UniProtKB-KW"/>
</dbReference>
<dbReference type="Pfam" id="PF17200">
    <property type="entry name" value="sCache_2"/>
    <property type="match status" value="1"/>
</dbReference>
<protein>
    <recommendedName>
        <fullName evidence="14">Chemotaxis protein</fullName>
    </recommendedName>
</protein>